<evidence type="ECO:0000256" key="1">
    <source>
        <dbReference type="SAM" id="MobiDB-lite"/>
    </source>
</evidence>
<sequence>DSSTIPDFLWPPSPMPPTPPSPSPPPSPPRPPRPPPPPPGEKLFIPKEAVVHFLLCHFLRNRALVQGGGINMAADRADLNRQTVLALLEQNRFNLNSAILGGGIYFNATNDCRMRISNCSVSNNTAQLEGGGAYSTTKCGGQLLVGNGSNWIGNSAGLYGGAIMVVSADAITVMGSANVSGLSMESSGSNVLSTCPDVSLNVSDSTVTDNSAEEGGGIFASQETAVAI</sequence>
<keyword evidence="3" id="KW-1185">Reference proteome</keyword>
<feature type="non-terminal residue" evidence="2">
    <location>
        <position position="1"/>
    </location>
</feature>
<feature type="non-terminal residue" evidence="2">
    <location>
        <position position="228"/>
    </location>
</feature>
<proteinExistence type="predicted"/>
<comment type="caution">
    <text evidence="2">The sequence shown here is derived from an EMBL/GenBank/DDBJ whole genome shotgun (WGS) entry which is preliminary data.</text>
</comment>
<feature type="compositionally biased region" description="Pro residues" evidence="1">
    <location>
        <begin position="9"/>
        <end position="40"/>
    </location>
</feature>
<protein>
    <submittedName>
        <fullName evidence="2">Uncharacterized protein</fullName>
    </submittedName>
</protein>
<organism evidence="2 3">
    <name type="scientific">Volvox reticuliferus</name>
    <dbReference type="NCBI Taxonomy" id="1737510"/>
    <lineage>
        <taxon>Eukaryota</taxon>
        <taxon>Viridiplantae</taxon>
        <taxon>Chlorophyta</taxon>
        <taxon>core chlorophytes</taxon>
        <taxon>Chlorophyceae</taxon>
        <taxon>CS clade</taxon>
        <taxon>Chlamydomonadales</taxon>
        <taxon>Volvocaceae</taxon>
        <taxon>Volvox</taxon>
    </lineage>
</organism>
<gene>
    <name evidence="2" type="ORF">Vretifemale_15680</name>
</gene>
<accession>A0A8J4CSI9</accession>
<dbReference type="AlphaFoldDB" id="A0A8J4CSI9"/>
<dbReference type="EMBL" id="BNCP01000040">
    <property type="protein sequence ID" value="GIL87676.1"/>
    <property type="molecule type" value="Genomic_DNA"/>
</dbReference>
<evidence type="ECO:0000313" key="2">
    <source>
        <dbReference type="EMBL" id="GIL87676.1"/>
    </source>
</evidence>
<evidence type="ECO:0000313" key="3">
    <source>
        <dbReference type="Proteomes" id="UP000747110"/>
    </source>
</evidence>
<name>A0A8J4CSI9_9CHLO</name>
<reference evidence="2" key="1">
    <citation type="journal article" date="2021" name="Proc. Natl. Acad. Sci. U.S.A.">
        <title>Three genomes in the algal genus Volvox reveal the fate of a haploid sex-determining region after a transition to homothallism.</title>
        <authorList>
            <person name="Yamamoto K."/>
            <person name="Hamaji T."/>
            <person name="Kawai-Toyooka H."/>
            <person name="Matsuzaki R."/>
            <person name="Takahashi F."/>
            <person name="Nishimura Y."/>
            <person name="Kawachi M."/>
            <person name="Noguchi H."/>
            <person name="Minakuchi Y."/>
            <person name="Umen J.G."/>
            <person name="Toyoda A."/>
            <person name="Nozaki H."/>
        </authorList>
    </citation>
    <scope>NUCLEOTIDE SEQUENCE</scope>
    <source>
        <strain evidence="2">NIES-3786</strain>
    </source>
</reference>
<dbReference type="Proteomes" id="UP000747110">
    <property type="component" value="Unassembled WGS sequence"/>
</dbReference>
<feature type="region of interest" description="Disordered" evidence="1">
    <location>
        <begin position="1"/>
        <end position="40"/>
    </location>
</feature>